<comment type="caution">
    <text evidence="2">The sequence shown here is derived from an EMBL/GenBank/DDBJ whole genome shotgun (WGS) entry which is preliminary data.</text>
</comment>
<reference evidence="2 3" key="1">
    <citation type="submission" date="2012-08" db="EMBL/GenBank/DDBJ databases">
        <authorList>
            <person name="Gan P.H.P."/>
            <person name="Ikeda K."/>
            <person name="Irieda H."/>
            <person name="Narusaka M."/>
            <person name="O'Connell R.J."/>
            <person name="Narusaka Y."/>
            <person name="Takano Y."/>
            <person name="Kubo Y."/>
            <person name="Shirasu K."/>
        </authorList>
    </citation>
    <scope>NUCLEOTIDE SEQUENCE [LARGE SCALE GENOMIC DNA]</scope>
    <source>
        <strain evidence="2 3">Nara gc5</strain>
    </source>
</reference>
<dbReference type="EMBL" id="ANPB02000007">
    <property type="protein sequence ID" value="KAF4478666.1"/>
    <property type="molecule type" value="Genomic_DNA"/>
</dbReference>
<dbReference type="Proteomes" id="UP000011096">
    <property type="component" value="Unassembled WGS sequence"/>
</dbReference>
<reference evidence="2 3" key="2">
    <citation type="submission" date="2020-04" db="EMBL/GenBank/DDBJ databases">
        <title>Genome sequencing and assembly of multiple isolates from the Colletotrichum gloeosporioides species complex.</title>
        <authorList>
            <person name="Gan P."/>
            <person name="Shirasu K."/>
        </authorList>
    </citation>
    <scope>NUCLEOTIDE SEQUENCE [LARGE SCALE GENOMIC DNA]</scope>
    <source>
        <strain evidence="2 3">Nara gc5</strain>
    </source>
</reference>
<accession>A0A7J6IP30</accession>
<evidence type="ECO:0000313" key="2">
    <source>
        <dbReference type="EMBL" id="KAF4478666.1"/>
    </source>
</evidence>
<protein>
    <submittedName>
        <fullName evidence="2">Uncharacterized protein</fullName>
    </submittedName>
</protein>
<feature type="region of interest" description="Disordered" evidence="1">
    <location>
        <begin position="1"/>
        <end position="43"/>
    </location>
</feature>
<evidence type="ECO:0000256" key="1">
    <source>
        <dbReference type="SAM" id="MobiDB-lite"/>
    </source>
</evidence>
<dbReference type="RefSeq" id="XP_066007841.1">
    <property type="nucleotide sequence ID" value="XM_066152675.1"/>
</dbReference>
<dbReference type="AlphaFoldDB" id="A0A7J6IP30"/>
<gene>
    <name evidence="2" type="ORF">CGGC5_v012323</name>
</gene>
<name>A0A7J6IP30_COLFN</name>
<evidence type="ECO:0000313" key="3">
    <source>
        <dbReference type="Proteomes" id="UP000011096"/>
    </source>
</evidence>
<feature type="compositionally biased region" description="Polar residues" evidence="1">
    <location>
        <begin position="18"/>
        <end position="30"/>
    </location>
</feature>
<dbReference type="GeneID" id="90980203"/>
<sequence length="171" mass="18131">MGPSVFSPSAVDEAGIRNSGTCPKRTSLSFGPTRRKQAQLPQPTALAANARDFDDLSIRPIQNPSLGLFGAAASCAALPSSLVVGGTGMYLSAPTPRFEIPPSRPAQCFPPYLPPGSSRDISSLVRSACRRHRDFFIGVASRWLRSSSSTANALDTHLTIVTTVAPYKLNS</sequence>
<organism evidence="2 3">
    <name type="scientific">Colletotrichum fructicola (strain Nara gc5)</name>
    <name type="common">Anthracnose fungus</name>
    <name type="synonym">Colletotrichum gloeosporioides (strain Nara gc5)</name>
    <dbReference type="NCBI Taxonomy" id="1213859"/>
    <lineage>
        <taxon>Eukaryota</taxon>
        <taxon>Fungi</taxon>
        <taxon>Dikarya</taxon>
        <taxon>Ascomycota</taxon>
        <taxon>Pezizomycotina</taxon>
        <taxon>Sordariomycetes</taxon>
        <taxon>Hypocreomycetidae</taxon>
        <taxon>Glomerellales</taxon>
        <taxon>Glomerellaceae</taxon>
        <taxon>Colletotrichum</taxon>
        <taxon>Colletotrichum gloeosporioides species complex</taxon>
    </lineage>
</organism>
<keyword evidence="3" id="KW-1185">Reference proteome</keyword>
<dbReference type="InParanoid" id="A0A7J6IP30"/>
<proteinExistence type="predicted"/>